<dbReference type="EMBL" id="BLKS01000001">
    <property type="protein sequence ID" value="GFG51585.1"/>
    <property type="molecule type" value="Genomic_DNA"/>
</dbReference>
<evidence type="ECO:0000313" key="3">
    <source>
        <dbReference type="Proteomes" id="UP000220914"/>
    </source>
</evidence>
<reference evidence="1" key="3">
    <citation type="submission" date="2020-02" db="EMBL/GenBank/DDBJ databases">
        <authorList>
            <person name="Matsumoto Y."/>
            <person name="Motooka D."/>
            <person name="Nakamura S."/>
        </authorList>
    </citation>
    <scope>NUCLEOTIDE SEQUENCE</scope>
    <source>
        <strain evidence="1">JCM 6377</strain>
    </source>
</reference>
<sequence>MSPRDRPTPGSLYRDLLDRFQVDLPFAELVDRVAEGLGLEVHQVSPQLGLLVSGQVDSPFAVTLDNSGLPVRKSGEHRLQDRRCFGLVLLGLITYAYPNGETLVDSANRPVRALDIERFLEQRIKGLIGLDAESGEAEHQLGEAARTWHDLPQVLLTDGGRVGRECHRWYVNATLTFLTAQGRARREPALDDATSEAYVLNDRFRIGLAEVAESLIAEMSSAAGDAVDS</sequence>
<evidence type="ECO:0000313" key="1">
    <source>
        <dbReference type="EMBL" id="GFG51585.1"/>
    </source>
</evidence>
<dbReference type="OrthoDB" id="6873087at2"/>
<protein>
    <submittedName>
        <fullName evidence="2">Uncharacterized protein</fullName>
    </submittedName>
</protein>
<gene>
    <name evidence="2" type="ORF">CQY20_30705</name>
    <name evidence="1" type="ORF">MAGR_30260</name>
</gene>
<evidence type="ECO:0000313" key="2">
    <source>
        <dbReference type="EMBL" id="PEG33443.1"/>
    </source>
</evidence>
<name>A0A2A7MPL8_MYCAG</name>
<keyword evidence="3" id="KW-1185">Reference proteome</keyword>
<dbReference type="Proteomes" id="UP000465302">
    <property type="component" value="Unassembled WGS sequence"/>
</dbReference>
<dbReference type="RefSeq" id="WP_097944641.1">
    <property type="nucleotide sequence ID" value="NZ_BLKS01000001.1"/>
</dbReference>
<dbReference type="AlphaFoldDB" id="A0A2A7MPL8"/>
<reference evidence="2 3" key="1">
    <citation type="submission" date="2017-10" db="EMBL/GenBank/DDBJ databases">
        <title>The new phylogeny of genus Mycobacterium.</title>
        <authorList>
            <person name="Tortoli E."/>
            <person name="Trovato A."/>
            <person name="Cirillo D.M."/>
        </authorList>
    </citation>
    <scope>NUCLEOTIDE SEQUENCE [LARGE SCALE GENOMIC DNA]</scope>
    <source>
        <strain evidence="2 3">CCUG37673</strain>
    </source>
</reference>
<dbReference type="Proteomes" id="UP000220914">
    <property type="component" value="Unassembled WGS sequence"/>
</dbReference>
<proteinExistence type="predicted"/>
<evidence type="ECO:0000313" key="4">
    <source>
        <dbReference type="Proteomes" id="UP000465302"/>
    </source>
</evidence>
<accession>A0A2A7MPL8</accession>
<reference evidence="1 4" key="2">
    <citation type="journal article" date="2019" name="Emerg. Microbes Infect.">
        <title>Comprehensive subspecies identification of 175 nontuberculous mycobacteria species based on 7547 genomic profiles.</title>
        <authorList>
            <person name="Matsumoto Y."/>
            <person name="Kinjo T."/>
            <person name="Motooka D."/>
            <person name="Nabeya D."/>
            <person name="Jung N."/>
            <person name="Uechi K."/>
            <person name="Horii T."/>
            <person name="Iida T."/>
            <person name="Fujita J."/>
            <person name="Nakamura S."/>
        </authorList>
    </citation>
    <scope>NUCLEOTIDE SEQUENCE [LARGE SCALE GENOMIC DNA]</scope>
    <source>
        <strain evidence="1 4">JCM 6377</strain>
    </source>
</reference>
<dbReference type="EMBL" id="PDCP01000113">
    <property type="protein sequence ID" value="PEG33443.1"/>
    <property type="molecule type" value="Genomic_DNA"/>
</dbReference>
<organism evidence="2 3">
    <name type="scientific">Mycolicibacterium agri</name>
    <name type="common">Mycobacterium agri</name>
    <dbReference type="NCBI Taxonomy" id="36811"/>
    <lineage>
        <taxon>Bacteria</taxon>
        <taxon>Bacillati</taxon>
        <taxon>Actinomycetota</taxon>
        <taxon>Actinomycetes</taxon>
        <taxon>Mycobacteriales</taxon>
        <taxon>Mycobacteriaceae</taxon>
        <taxon>Mycolicibacterium</taxon>
    </lineage>
</organism>
<comment type="caution">
    <text evidence="2">The sequence shown here is derived from an EMBL/GenBank/DDBJ whole genome shotgun (WGS) entry which is preliminary data.</text>
</comment>